<reference evidence="1" key="1">
    <citation type="journal article" date="2014" name="Int. J. Syst. Evol. Microbiol.">
        <title>Complete genome sequence of Corynebacterium casei LMG S-19264T (=DSM 44701T), isolated from a smear-ripened cheese.</title>
        <authorList>
            <consortium name="US DOE Joint Genome Institute (JGI-PGF)"/>
            <person name="Walter F."/>
            <person name="Albersmeier A."/>
            <person name="Kalinowski J."/>
            <person name="Ruckert C."/>
        </authorList>
    </citation>
    <scope>NUCLEOTIDE SEQUENCE</scope>
    <source>
        <strain evidence="1">KCTC 23732</strain>
    </source>
</reference>
<proteinExistence type="predicted"/>
<dbReference type="Proteomes" id="UP000608345">
    <property type="component" value="Unassembled WGS sequence"/>
</dbReference>
<reference evidence="1" key="2">
    <citation type="submission" date="2020-09" db="EMBL/GenBank/DDBJ databases">
        <authorList>
            <person name="Sun Q."/>
            <person name="Kim S."/>
        </authorList>
    </citation>
    <scope>NUCLEOTIDE SEQUENCE</scope>
    <source>
        <strain evidence="1">KCTC 23732</strain>
    </source>
</reference>
<accession>A0A918N010</accession>
<organism evidence="1 2">
    <name type="scientific">Advenella faeciporci</name>
    <dbReference type="NCBI Taxonomy" id="797535"/>
    <lineage>
        <taxon>Bacteria</taxon>
        <taxon>Pseudomonadati</taxon>
        <taxon>Pseudomonadota</taxon>
        <taxon>Betaproteobacteria</taxon>
        <taxon>Burkholderiales</taxon>
        <taxon>Alcaligenaceae</taxon>
    </lineage>
</organism>
<sequence length="159" mass="17894">MLLVNKSGQYIQDQWQYIGSEDTIPANGNLVIALERWAEIETLPVRKGIWLSPDNNVADIARLLPDAELVLIDFPKFRDGRGFTQAKLIRERYRFKGDIRAGGHVLPDQFSSMITCGFSSAKVAETFPEERWIQAALLVESRKTSTAPGNLLNRLVSAY</sequence>
<gene>
    <name evidence="1" type="ORF">GCM10011450_21940</name>
</gene>
<comment type="caution">
    <text evidence="1">The sequence shown here is derived from an EMBL/GenBank/DDBJ whole genome shotgun (WGS) entry which is preliminary data.</text>
</comment>
<dbReference type="EMBL" id="BMYS01000016">
    <property type="protein sequence ID" value="GGW91343.1"/>
    <property type="molecule type" value="Genomic_DNA"/>
</dbReference>
<dbReference type="RefSeq" id="WP_189385535.1">
    <property type="nucleotide sequence ID" value="NZ_BAABFY010000005.1"/>
</dbReference>
<name>A0A918N010_9BURK</name>
<keyword evidence="2" id="KW-1185">Reference proteome</keyword>
<protein>
    <submittedName>
        <fullName evidence="1">Oxidoreductase</fullName>
    </submittedName>
</protein>
<dbReference type="PIRSF" id="PIRSF030820">
    <property type="entry name" value="UCP030820"/>
    <property type="match status" value="1"/>
</dbReference>
<dbReference type="InterPro" id="IPR008318">
    <property type="entry name" value="UCP030820"/>
</dbReference>
<evidence type="ECO:0000313" key="2">
    <source>
        <dbReference type="Proteomes" id="UP000608345"/>
    </source>
</evidence>
<dbReference type="Pfam" id="PF06073">
    <property type="entry name" value="DUF934"/>
    <property type="match status" value="1"/>
</dbReference>
<dbReference type="AlphaFoldDB" id="A0A918N010"/>
<evidence type="ECO:0000313" key="1">
    <source>
        <dbReference type="EMBL" id="GGW91343.1"/>
    </source>
</evidence>